<evidence type="ECO:0000313" key="7">
    <source>
        <dbReference type="EMBL" id="CAG9801672.1"/>
    </source>
</evidence>
<accession>A0A9N9RR66</accession>
<evidence type="ECO:0000256" key="4">
    <source>
        <dbReference type="ARBA" id="ARBA00023157"/>
    </source>
</evidence>
<dbReference type="GO" id="GO:0005615">
    <property type="term" value="C:extracellular space"/>
    <property type="evidence" value="ECO:0007669"/>
    <property type="project" value="InterPro"/>
</dbReference>
<evidence type="ECO:0000256" key="1">
    <source>
        <dbReference type="ARBA" id="ARBA00010952"/>
    </source>
</evidence>
<evidence type="ECO:0000256" key="3">
    <source>
        <dbReference type="ARBA" id="ARBA00022966"/>
    </source>
</evidence>
<dbReference type="InterPro" id="IPR050473">
    <property type="entry name" value="A2M/Complement_sys"/>
</dbReference>
<dbReference type="PROSITE" id="PS00477">
    <property type="entry name" value="ALPHA_2_MACROGLOBULIN"/>
    <property type="match status" value="1"/>
</dbReference>
<dbReference type="Gene3D" id="2.60.120.1540">
    <property type="match status" value="1"/>
</dbReference>
<dbReference type="Gene3D" id="1.50.10.20">
    <property type="match status" value="1"/>
</dbReference>
<dbReference type="InterPro" id="IPR047565">
    <property type="entry name" value="Alpha-macroglob_thiol-ester_cl"/>
</dbReference>
<evidence type="ECO:0000256" key="5">
    <source>
        <dbReference type="ARBA" id="ARBA00023180"/>
    </source>
</evidence>
<dbReference type="InterPro" id="IPR001599">
    <property type="entry name" value="Macroglobln_a2"/>
</dbReference>
<dbReference type="AlphaFoldDB" id="A0A9N9RR66"/>
<proteinExistence type="inferred from homology"/>
<dbReference type="Gene3D" id="2.60.40.690">
    <property type="entry name" value="Alpha-macroglobulin, receptor-binding domain"/>
    <property type="match status" value="1"/>
</dbReference>
<dbReference type="SMART" id="SM01419">
    <property type="entry name" value="Thiol-ester_cl"/>
    <property type="match status" value="1"/>
</dbReference>
<dbReference type="OrthoDB" id="7780472at2759"/>
<dbReference type="InterPro" id="IPR041813">
    <property type="entry name" value="A2M_TED"/>
</dbReference>
<dbReference type="GO" id="GO:0004866">
    <property type="term" value="F:endopeptidase inhibitor activity"/>
    <property type="evidence" value="ECO:0007669"/>
    <property type="project" value="InterPro"/>
</dbReference>
<keyword evidence="3" id="KW-0882">Thioester bond</keyword>
<dbReference type="InterPro" id="IPR011626">
    <property type="entry name" value="Alpha-macroglobulin_TED"/>
</dbReference>
<dbReference type="PANTHER" id="PTHR11412:SF136">
    <property type="entry name" value="CD109 ANTIGEN"/>
    <property type="match status" value="1"/>
</dbReference>
<evidence type="ECO:0000313" key="8">
    <source>
        <dbReference type="Proteomes" id="UP001153620"/>
    </source>
</evidence>
<dbReference type="Pfam" id="PF07678">
    <property type="entry name" value="TED_complement"/>
    <property type="match status" value="1"/>
</dbReference>
<organism evidence="7 8">
    <name type="scientific">Chironomus riparius</name>
    <dbReference type="NCBI Taxonomy" id="315576"/>
    <lineage>
        <taxon>Eukaryota</taxon>
        <taxon>Metazoa</taxon>
        <taxon>Ecdysozoa</taxon>
        <taxon>Arthropoda</taxon>
        <taxon>Hexapoda</taxon>
        <taxon>Insecta</taxon>
        <taxon>Pterygota</taxon>
        <taxon>Neoptera</taxon>
        <taxon>Endopterygota</taxon>
        <taxon>Diptera</taxon>
        <taxon>Nematocera</taxon>
        <taxon>Chironomoidea</taxon>
        <taxon>Chironomidae</taxon>
        <taxon>Chironominae</taxon>
        <taxon>Chironomus</taxon>
    </lineage>
</organism>
<keyword evidence="8" id="KW-1185">Reference proteome</keyword>
<dbReference type="InterPro" id="IPR036595">
    <property type="entry name" value="A-macroglobulin_rcpt-bd_sf"/>
</dbReference>
<dbReference type="InterPro" id="IPR019742">
    <property type="entry name" value="MacrogloblnA2_CS"/>
</dbReference>
<dbReference type="InterPro" id="IPR009048">
    <property type="entry name" value="A-macroglobulin_rcpt-bd"/>
</dbReference>
<evidence type="ECO:0000256" key="2">
    <source>
        <dbReference type="ARBA" id="ARBA00022729"/>
    </source>
</evidence>
<reference evidence="7" key="1">
    <citation type="submission" date="2022-01" db="EMBL/GenBank/DDBJ databases">
        <authorList>
            <person name="King R."/>
        </authorList>
    </citation>
    <scope>NUCLEOTIDE SEQUENCE</scope>
</reference>
<sequence length="661" mass="74162">MPFFIFLNLPYSIKRGEIISIQAVIFNYMKDDYQATVTMYNEKQEFEFVENTPRSSDQDNLIKKSNATANSGNTVSFVIRALKVGYITLKIEASTSIAGDRVEQQLLVEPEGITRYINEAVLVDLRNQHTFSKLVDVVVPNEFVPDSLKIEASLIGDLLGPALDNLDNLIQMPYGCGEQNMLFFVPDIIVLDYLTSVNKLTPQTEIKLKNYMEEGYQRELTYKHYDGSFSAFGNSDPSGSTWLTAFVARSFNQASKYISIDQNVIAQALTYLQNVQTTDGSFTEYGLVHHKAMQGGSSNGIGLSAYVLLTFLENEELASNYNDTITRAVNNILSHVDDVDDIYIMSVVSYTLYLAGKMSEANSLVQRLDQMAVNSEGMRHWEKSTNDYYITSLSIETTAYALLSYLKANRDTDGLLIAKWLVTQRNSFGGFESTQDTVLGLLSLSRIAAKIASNSLNIRVDFKYQNDAKSLSIDQSNSLVLQKLEFPSSLRNIEVVANGSGTALAQISYHYNIKNLKTSNIFQLNARIIDDQPYAFTIEICVGLNGMDQSNMAVLEVSAPSGYIFEAENNNNIVNSFSNIKRVEFDKINTLANIYFDYLQSESQCILMTSARIFEVAEQKPSSIVVYDYYENDYRTEILYVPNQILLCDICDSSDCSNACH</sequence>
<dbReference type="Gene3D" id="2.60.40.10">
    <property type="entry name" value="Immunoglobulins"/>
    <property type="match status" value="1"/>
</dbReference>
<dbReference type="EMBL" id="OU895878">
    <property type="protein sequence ID" value="CAG9801672.1"/>
    <property type="molecule type" value="Genomic_DNA"/>
</dbReference>
<dbReference type="SUPFAM" id="SSF49410">
    <property type="entry name" value="Alpha-macroglobulin receptor domain"/>
    <property type="match status" value="1"/>
</dbReference>
<dbReference type="InterPro" id="IPR013783">
    <property type="entry name" value="Ig-like_fold"/>
</dbReference>
<protein>
    <recommendedName>
        <fullName evidence="6">Alpha-macroglobulin receptor-binding domain-containing protein</fullName>
    </recommendedName>
</protein>
<dbReference type="SMART" id="SM01361">
    <property type="entry name" value="A2M_recep"/>
    <property type="match status" value="1"/>
</dbReference>
<dbReference type="PANTHER" id="PTHR11412">
    <property type="entry name" value="MACROGLOBULIN / COMPLEMENT"/>
    <property type="match status" value="1"/>
</dbReference>
<dbReference type="SUPFAM" id="SSF48239">
    <property type="entry name" value="Terpenoid cyclases/Protein prenyltransferases"/>
    <property type="match status" value="1"/>
</dbReference>
<dbReference type="Pfam" id="PF00207">
    <property type="entry name" value="A2M"/>
    <property type="match status" value="1"/>
</dbReference>
<reference evidence="7" key="2">
    <citation type="submission" date="2022-10" db="EMBL/GenBank/DDBJ databases">
        <authorList>
            <consortium name="ENA_rothamsted_submissions"/>
            <consortium name="culmorum"/>
            <person name="King R."/>
        </authorList>
    </citation>
    <scope>NUCLEOTIDE SEQUENCE</scope>
</reference>
<dbReference type="InterPro" id="IPR008930">
    <property type="entry name" value="Terpenoid_cyclase/PrenylTrfase"/>
</dbReference>
<keyword evidence="2" id="KW-0732">Signal</keyword>
<dbReference type="FunFam" id="1.50.10.20:FF:000001">
    <property type="entry name" value="CD109 isoform 1"/>
    <property type="match status" value="1"/>
</dbReference>
<dbReference type="Pfam" id="PF07677">
    <property type="entry name" value="A2M_recep"/>
    <property type="match status" value="1"/>
</dbReference>
<dbReference type="Proteomes" id="UP001153620">
    <property type="component" value="Chromosome 2"/>
</dbReference>
<keyword evidence="4" id="KW-1015">Disulfide bond</keyword>
<gene>
    <name evidence="7" type="ORF">CHIRRI_LOCUS4594</name>
</gene>
<keyword evidence="5" id="KW-0325">Glycoprotein</keyword>
<feature type="domain" description="Alpha-macroglobulin receptor-binding" evidence="6">
    <location>
        <begin position="550"/>
        <end position="640"/>
    </location>
</feature>
<dbReference type="CDD" id="cd02897">
    <property type="entry name" value="A2M_2"/>
    <property type="match status" value="1"/>
</dbReference>
<comment type="similarity">
    <text evidence="1">Belongs to the protease inhibitor I39 (alpha-2-macroglobulin) family.</text>
</comment>
<evidence type="ECO:0000259" key="6">
    <source>
        <dbReference type="SMART" id="SM01361"/>
    </source>
</evidence>
<name>A0A9N9RR66_9DIPT</name>